<name>A0A1X1CK17_9GAMM</name>
<organism evidence="2 3">
    <name type="scientific">Pantoea rwandensis</name>
    <dbReference type="NCBI Taxonomy" id="1076550"/>
    <lineage>
        <taxon>Bacteria</taxon>
        <taxon>Pseudomonadati</taxon>
        <taxon>Pseudomonadota</taxon>
        <taxon>Gammaproteobacteria</taxon>
        <taxon>Enterobacterales</taxon>
        <taxon>Erwiniaceae</taxon>
        <taxon>Pantoea</taxon>
    </lineage>
</organism>
<evidence type="ECO:0000313" key="3">
    <source>
        <dbReference type="Proteomes" id="UP000193558"/>
    </source>
</evidence>
<keyword evidence="1" id="KW-0812">Transmembrane</keyword>
<evidence type="ECO:0000313" key="2">
    <source>
        <dbReference type="EMBL" id="ORM64702.1"/>
    </source>
</evidence>
<keyword evidence="1" id="KW-0472">Membrane</keyword>
<evidence type="ECO:0000256" key="1">
    <source>
        <dbReference type="SAM" id="Phobius"/>
    </source>
</evidence>
<reference evidence="2 3" key="1">
    <citation type="journal article" date="2017" name="Antonie Van Leeuwenhoek">
        <title>Phylogenomic resolution of the bacterial genus Pantoea and its relationship with Erwinia and Tatumella.</title>
        <authorList>
            <person name="Palmer M."/>
            <person name="Steenkamp E.T."/>
            <person name="Coetzee M.P."/>
            <person name="Chan W.Y."/>
            <person name="van Zyl E."/>
            <person name="De Maayer P."/>
            <person name="Coutinho T.A."/>
            <person name="Blom J."/>
            <person name="Smits T.H."/>
            <person name="Duffy B."/>
            <person name="Venter S.N."/>
        </authorList>
    </citation>
    <scope>NUCLEOTIDE SEQUENCE [LARGE SCALE GENOMIC DNA]</scope>
    <source>
        <strain evidence="2 3">LMG 26275</strain>
    </source>
</reference>
<dbReference type="Proteomes" id="UP000193558">
    <property type="component" value="Unassembled WGS sequence"/>
</dbReference>
<protein>
    <submittedName>
        <fullName evidence="2">Uncharacterized protein</fullName>
    </submittedName>
</protein>
<dbReference type="EMBL" id="MLFR01000057">
    <property type="protein sequence ID" value="ORM64702.1"/>
    <property type="molecule type" value="Genomic_DNA"/>
</dbReference>
<dbReference type="AlphaFoldDB" id="A0A1X1CK17"/>
<keyword evidence="1" id="KW-1133">Transmembrane helix</keyword>
<accession>A0A1X1CK17</accession>
<gene>
    <name evidence="2" type="ORF">HA51_26385</name>
</gene>
<proteinExistence type="predicted"/>
<feature type="transmembrane region" description="Helical" evidence="1">
    <location>
        <begin position="77"/>
        <end position="99"/>
    </location>
</feature>
<comment type="caution">
    <text evidence="2">The sequence shown here is derived from an EMBL/GenBank/DDBJ whole genome shotgun (WGS) entry which is preliminary data.</text>
</comment>
<sequence>MDAAYEATGMYSRRLYVTPAFVDWKARDRFYRPQRTLKFQQMCLFIHHQFRGFRCGARSSDQQRPARSQRNLASMQIGRAIPVADALLFGLVFVGPLRFSWL</sequence>